<keyword evidence="4" id="KW-0804">Transcription</keyword>
<evidence type="ECO:0000256" key="1">
    <source>
        <dbReference type="ARBA" id="ARBA00010641"/>
    </source>
</evidence>
<comment type="similarity">
    <text evidence="1">Belongs to the sigma-70 factor family. ECF subfamily.</text>
</comment>
<evidence type="ECO:0000256" key="2">
    <source>
        <dbReference type="ARBA" id="ARBA00023015"/>
    </source>
</evidence>
<dbReference type="EMBL" id="JACHND010000001">
    <property type="protein sequence ID" value="MBB4701629.1"/>
    <property type="molecule type" value="Genomic_DNA"/>
</dbReference>
<dbReference type="InterPro" id="IPR036388">
    <property type="entry name" value="WH-like_DNA-bd_sf"/>
</dbReference>
<evidence type="ECO:0000256" key="3">
    <source>
        <dbReference type="ARBA" id="ARBA00023082"/>
    </source>
</evidence>
<evidence type="ECO:0000313" key="8">
    <source>
        <dbReference type="Proteomes" id="UP000542210"/>
    </source>
</evidence>
<dbReference type="PANTHER" id="PTHR43133">
    <property type="entry name" value="RNA POLYMERASE ECF-TYPE SIGMA FACTO"/>
    <property type="match status" value="1"/>
</dbReference>
<dbReference type="InterPro" id="IPR007627">
    <property type="entry name" value="RNA_pol_sigma70_r2"/>
</dbReference>
<dbReference type="InterPro" id="IPR014284">
    <property type="entry name" value="RNA_pol_sigma-70_dom"/>
</dbReference>
<dbReference type="GO" id="GO:0003677">
    <property type="term" value="F:DNA binding"/>
    <property type="evidence" value="ECO:0007669"/>
    <property type="project" value="InterPro"/>
</dbReference>
<reference evidence="7 8" key="1">
    <citation type="submission" date="2020-08" db="EMBL/GenBank/DDBJ databases">
        <title>Sequencing the genomes of 1000 actinobacteria strains.</title>
        <authorList>
            <person name="Klenk H.-P."/>
        </authorList>
    </citation>
    <scope>NUCLEOTIDE SEQUENCE [LARGE SCALE GENOMIC DNA]</scope>
    <source>
        <strain evidence="7 8">DSM 45784</strain>
    </source>
</reference>
<evidence type="ECO:0000256" key="4">
    <source>
        <dbReference type="ARBA" id="ARBA00023163"/>
    </source>
</evidence>
<proteinExistence type="inferred from homology"/>
<accession>A0A7W7D7U5</accession>
<keyword evidence="2" id="KW-0805">Transcription regulation</keyword>
<gene>
    <name evidence="7" type="ORF">BJ982_003173</name>
</gene>
<dbReference type="InterPro" id="IPR013324">
    <property type="entry name" value="RNA_pol_sigma_r3/r4-like"/>
</dbReference>
<name>A0A7W7D7U5_9ACTN</name>
<dbReference type="Gene3D" id="1.10.10.10">
    <property type="entry name" value="Winged helix-like DNA-binding domain superfamily/Winged helix DNA-binding domain"/>
    <property type="match status" value="1"/>
</dbReference>
<organism evidence="7 8">
    <name type="scientific">Sphaerisporangium siamense</name>
    <dbReference type="NCBI Taxonomy" id="795645"/>
    <lineage>
        <taxon>Bacteria</taxon>
        <taxon>Bacillati</taxon>
        <taxon>Actinomycetota</taxon>
        <taxon>Actinomycetes</taxon>
        <taxon>Streptosporangiales</taxon>
        <taxon>Streptosporangiaceae</taxon>
        <taxon>Sphaerisporangium</taxon>
    </lineage>
</organism>
<dbReference type="Pfam" id="PF04542">
    <property type="entry name" value="Sigma70_r2"/>
    <property type="match status" value="1"/>
</dbReference>
<dbReference type="SUPFAM" id="SSF88946">
    <property type="entry name" value="Sigma2 domain of RNA polymerase sigma factors"/>
    <property type="match status" value="1"/>
</dbReference>
<feature type="domain" description="RNA polymerase sigma factor 70 region 4 type 2" evidence="6">
    <location>
        <begin position="117"/>
        <end position="167"/>
    </location>
</feature>
<feature type="domain" description="RNA polymerase sigma-70 region 2" evidence="5">
    <location>
        <begin position="23"/>
        <end position="92"/>
    </location>
</feature>
<sequence length="172" mass="18260">MALSDEALVAGMASGDADAAAAFVRRFQARVLGMARSVVGDPDLAEEVAQEAFVRVWLRAAGYDPHRAPAAAWVLTITRNLAVDAARRRRRTEPELLPCPLAPPAPPVPDDAAGDGLAAALRALPPEQSRPIVLSAVYGLTAKEIAEWDGLPLGTVKTRIRLGLAKLRDRLG</sequence>
<dbReference type="NCBIfam" id="TIGR02937">
    <property type="entry name" value="sigma70-ECF"/>
    <property type="match status" value="1"/>
</dbReference>
<dbReference type="InterPro" id="IPR013325">
    <property type="entry name" value="RNA_pol_sigma_r2"/>
</dbReference>
<dbReference type="RefSeq" id="WP_203959155.1">
    <property type="nucleotide sequence ID" value="NZ_BOOV01000016.1"/>
</dbReference>
<dbReference type="GO" id="GO:0016987">
    <property type="term" value="F:sigma factor activity"/>
    <property type="evidence" value="ECO:0007669"/>
    <property type="project" value="UniProtKB-KW"/>
</dbReference>
<dbReference type="AlphaFoldDB" id="A0A7W7D7U5"/>
<evidence type="ECO:0000313" key="7">
    <source>
        <dbReference type="EMBL" id="MBB4701629.1"/>
    </source>
</evidence>
<dbReference type="InterPro" id="IPR039425">
    <property type="entry name" value="RNA_pol_sigma-70-like"/>
</dbReference>
<protein>
    <submittedName>
        <fullName evidence="7">RNA polymerase sigma-70 factor (ECF subfamily)</fullName>
    </submittedName>
</protein>
<keyword evidence="3" id="KW-0731">Sigma factor</keyword>
<dbReference type="PANTHER" id="PTHR43133:SF62">
    <property type="entry name" value="RNA POLYMERASE SIGMA FACTOR SIGZ"/>
    <property type="match status" value="1"/>
</dbReference>
<keyword evidence="8" id="KW-1185">Reference proteome</keyword>
<dbReference type="Pfam" id="PF08281">
    <property type="entry name" value="Sigma70_r4_2"/>
    <property type="match status" value="1"/>
</dbReference>
<dbReference type="Gene3D" id="1.10.1740.10">
    <property type="match status" value="1"/>
</dbReference>
<evidence type="ECO:0000259" key="5">
    <source>
        <dbReference type="Pfam" id="PF04542"/>
    </source>
</evidence>
<dbReference type="InterPro" id="IPR013249">
    <property type="entry name" value="RNA_pol_sigma70_r4_t2"/>
</dbReference>
<evidence type="ECO:0000259" key="6">
    <source>
        <dbReference type="Pfam" id="PF08281"/>
    </source>
</evidence>
<comment type="caution">
    <text evidence="7">The sequence shown here is derived from an EMBL/GenBank/DDBJ whole genome shotgun (WGS) entry which is preliminary data.</text>
</comment>
<dbReference type="SUPFAM" id="SSF88659">
    <property type="entry name" value="Sigma3 and sigma4 domains of RNA polymerase sigma factors"/>
    <property type="match status" value="1"/>
</dbReference>
<dbReference type="Proteomes" id="UP000542210">
    <property type="component" value="Unassembled WGS sequence"/>
</dbReference>
<dbReference type="GO" id="GO:0006352">
    <property type="term" value="P:DNA-templated transcription initiation"/>
    <property type="evidence" value="ECO:0007669"/>
    <property type="project" value="InterPro"/>
</dbReference>